<feature type="chain" id="PRO_5031049050" evidence="1">
    <location>
        <begin position="22"/>
        <end position="209"/>
    </location>
</feature>
<keyword evidence="1" id="KW-0732">Signal</keyword>
<gene>
    <name evidence="2" type="ORF">MNODULE_20170</name>
</gene>
<keyword evidence="3" id="KW-1185">Reference proteome</keyword>
<protein>
    <submittedName>
        <fullName evidence="2">Uncharacterized protein</fullName>
    </submittedName>
</protein>
<dbReference type="Proteomes" id="UP000534783">
    <property type="component" value="Unassembled WGS sequence"/>
</dbReference>
<proteinExistence type="predicted"/>
<evidence type="ECO:0000256" key="1">
    <source>
        <dbReference type="SAM" id="SignalP"/>
    </source>
</evidence>
<sequence length="209" mass="23549">MIRSMVFLIMMLAFCFTEATAAQTASEYLRNRGGESQDSEDPLIAAFIRTLSASKEGRWTEVEANVSDLTPVLKKYATQFRVDLAPRLKKGAAANDSNEIAKSFAHVLFLGMSENFHQAIEERFKNYERSSYLLATALYYYERVLAGNIKRKEPSVHDEIMRQFEQAQLAIGNPGLLGAGKLDPDPQRFASAAKAIEMNIKRVYTYFAK</sequence>
<feature type="signal peptide" evidence="1">
    <location>
        <begin position="1"/>
        <end position="21"/>
    </location>
</feature>
<dbReference type="AlphaFoldDB" id="A0A7X6ID05"/>
<reference evidence="2 3" key="1">
    <citation type="journal article" date="2020" name="Nature">
        <title>Bacterial chemolithoautotrophy via manganese oxidation.</title>
        <authorList>
            <person name="Yu H."/>
            <person name="Leadbetter J.R."/>
        </authorList>
    </citation>
    <scope>NUCLEOTIDE SEQUENCE [LARGE SCALE GENOMIC DNA]</scope>
    <source>
        <strain evidence="2 3">Mn-1</strain>
    </source>
</reference>
<organism evidence="2 3">
    <name type="scientific">Candidatus Manganitrophus noduliformans</name>
    <dbReference type="NCBI Taxonomy" id="2606439"/>
    <lineage>
        <taxon>Bacteria</taxon>
        <taxon>Pseudomonadati</taxon>
        <taxon>Nitrospirota</taxon>
        <taxon>Nitrospiria</taxon>
        <taxon>Candidatus Troglogloeales</taxon>
        <taxon>Candidatus Manganitrophaceae</taxon>
        <taxon>Candidatus Manganitrophus</taxon>
    </lineage>
</organism>
<dbReference type="EMBL" id="VTOW01000005">
    <property type="protein sequence ID" value="NKE73075.1"/>
    <property type="molecule type" value="Genomic_DNA"/>
</dbReference>
<evidence type="ECO:0000313" key="2">
    <source>
        <dbReference type="EMBL" id="NKE73075.1"/>
    </source>
</evidence>
<name>A0A7X6ID05_9BACT</name>
<comment type="caution">
    <text evidence="2">The sequence shown here is derived from an EMBL/GenBank/DDBJ whole genome shotgun (WGS) entry which is preliminary data.</text>
</comment>
<accession>A0A7X6ID05</accession>
<evidence type="ECO:0000313" key="3">
    <source>
        <dbReference type="Proteomes" id="UP000534783"/>
    </source>
</evidence>